<dbReference type="GO" id="GO:0000900">
    <property type="term" value="F:mRNA regulatory element binding translation repressor activity"/>
    <property type="evidence" value="ECO:0007669"/>
    <property type="project" value="TreeGrafter"/>
</dbReference>
<evidence type="ECO:0000256" key="1">
    <source>
        <dbReference type="PROSITE-ProRule" id="PRU00176"/>
    </source>
</evidence>
<dbReference type="GO" id="GO:2000766">
    <property type="term" value="P:negative regulation of cytoplasmic translation"/>
    <property type="evidence" value="ECO:0007669"/>
    <property type="project" value="TreeGrafter"/>
</dbReference>
<feature type="region of interest" description="Disordered" evidence="2">
    <location>
        <begin position="1"/>
        <end position="47"/>
    </location>
</feature>
<gene>
    <name evidence="4" type="ORF">SSLN_LOCUS11067</name>
</gene>
<feature type="domain" description="RRM" evidence="3">
    <location>
        <begin position="692"/>
        <end position="779"/>
    </location>
</feature>
<dbReference type="GO" id="GO:0043005">
    <property type="term" value="C:neuron projection"/>
    <property type="evidence" value="ECO:0007669"/>
    <property type="project" value="TreeGrafter"/>
</dbReference>
<dbReference type="GO" id="GO:0005737">
    <property type="term" value="C:cytoplasm"/>
    <property type="evidence" value="ECO:0007669"/>
    <property type="project" value="TreeGrafter"/>
</dbReference>
<dbReference type="InterPro" id="IPR000504">
    <property type="entry name" value="RRM_dom"/>
</dbReference>
<sequence>MNGEFDSDLNSQICPLNMESSRAKDSEENFPSQEAKITSHKSANPSDITSQFGFVGPFVSNPPKSSCRGDGNGEVQCCAADSAMCRSVLKESFSSVASSTSANQSKSACVVNVNASYANDQSITSPDSSAVCSTGDPIHNTIESLKALSLKSDSLKSSPNPVNNPGSVKSSRPSPFNALPVEVHSYDFEKGQPGTKLEGPAFMSETLSGSSMGQGKFQSQSLSDASCLMDNNFSVSNYRGQLGGEGDIAQSINTADGHCLSLGTAANTGNNLYWSSPGNNSGEDFNSLQAALSMNSMSPLLSNFLTQQAGNSINGSVSHSPTSASVAAAVAAAAAKRAITGGHQNTRSGLSSRPAGWNPSATATFDQNSLVSEQSGACPPVSSMGMINSKPNWIANFGNGANSCPWNTSNILQQNISKANFNDSPTGSLSCNNGSLRFGLNPVNLSTPGMSTNTIMKTPNSTGLANIYNMFPKRPQHRMMAHWQQQQQHQNSLQSSHLQQASPGVMVNKIQNPVFSCSSMLTPSFTSQDCMQSSSLGETACVTNSKASHNTFAAVGQNPAVVNTISNSLLMPNGMENMGATSVAASNSEKLSTLDPFKFGFDSQLLEVIKTLDANSSATTNLLDDLSLKNLATSDGFQSAMMNQISGVPPPSCRTSGSILSSTGFQNQTLTGMGPPYAFLSGMSPREEGYSRKVFVGGLPPDIDEEEITTAFRRFGPLIVDWPHKTESKAYFPPKGYCFLLFQEEQSVQNLISACIVDENKYYWCVSSPTMKDKPVQIRPWNLADSDFVMDGSQPLDPRKTIFVGGVPRPLRAIELALIMDRLYGGVCYAGIDIDPELKYPKGAGRVAFSNQQSYIAAISARFVQLQHNDIDKRSFSSRISAQSFSLSGFPYLLLVYYAACPLHLFLTTATSDFPVIYVPAADGTRKHLTFGSFEKYKRPVIVFRKYLRLLLSTQYLTLLTAVCRALADQVQVVFFSARTITLLLVMHTWPLQSTPFSLGRQRREARHSRLHGHLPNNDVGLDSLELHTVADAALYHIRLYPQFGTTLEPEMSMFTSSTHGKPPLNRCQASHSISGFLGDRKVDLCALYWICQWCREEYLPARQQCEK</sequence>
<feature type="compositionally biased region" description="Polar residues" evidence="2">
    <location>
        <begin position="342"/>
        <end position="351"/>
    </location>
</feature>
<dbReference type="InterPro" id="IPR035979">
    <property type="entry name" value="RBD_domain_sf"/>
</dbReference>
<dbReference type="OrthoDB" id="10033548at2759"/>
<dbReference type="Pfam" id="PF16367">
    <property type="entry name" value="RRM_7"/>
    <property type="match status" value="1"/>
</dbReference>
<dbReference type="PROSITE" id="PS50102">
    <property type="entry name" value="RRM"/>
    <property type="match status" value="2"/>
</dbReference>
<dbReference type="AlphaFoldDB" id="A0A183T3L9"/>
<feature type="compositionally biased region" description="Polar residues" evidence="2">
    <location>
        <begin position="159"/>
        <end position="174"/>
    </location>
</feature>
<evidence type="ECO:0000313" key="6">
    <source>
        <dbReference type="WBParaSite" id="SSLN_0001149201-mRNA-1"/>
    </source>
</evidence>
<feature type="compositionally biased region" description="Polar residues" evidence="2">
    <location>
        <begin position="359"/>
        <end position="368"/>
    </location>
</feature>
<evidence type="ECO:0000259" key="3">
    <source>
        <dbReference type="PROSITE" id="PS50102"/>
    </source>
</evidence>
<reference evidence="6" key="1">
    <citation type="submission" date="2016-06" db="UniProtKB">
        <authorList>
            <consortium name="WormBaseParasite"/>
        </authorList>
    </citation>
    <scope>IDENTIFICATION</scope>
</reference>
<dbReference type="CDD" id="cd12724">
    <property type="entry name" value="RRM1_CPEB2_like"/>
    <property type="match status" value="1"/>
</dbReference>
<dbReference type="GO" id="GO:0043022">
    <property type="term" value="F:ribosome binding"/>
    <property type="evidence" value="ECO:0007669"/>
    <property type="project" value="TreeGrafter"/>
</dbReference>
<dbReference type="FunFam" id="3.30.70.330:FF:000009">
    <property type="entry name" value="cytoplasmic polyadenylation element-binding protein 2 isoform X1"/>
    <property type="match status" value="1"/>
</dbReference>
<feature type="domain" description="RRM" evidence="3">
    <location>
        <begin position="800"/>
        <end position="883"/>
    </location>
</feature>
<keyword evidence="5" id="KW-1185">Reference proteome</keyword>
<dbReference type="GO" id="GO:0008135">
    <property type="term" value="F:translation factor activity, RNA binding"/>
    <property type="evidence" value="ECO:0007669"/>
    <property type="project" value="TreeGrafter"/>
</dbReference>
<dbReference type="GO" id="GO:0005634">
    <property type="term" value="C:nucleus"/>
    <property type="evidence" value="ECO:0007669"/>
    <property type="project" value="TreeGrafter"/>
</dbReference>
<dbReference type="WBParaSite" id="SSLN_0001149201-mRNA-1">
    <property type="protein sequence ID" value="SSLN_0001149201-mRNA-1"/>
    <property type="gene ID" value="SSLN_0001149201"/>
</dbReference>
<accession>A0A183T3L9</accession>
<proteinExistence type="predicted"/>
<dbReference type="STRING" id="70667.A0A183T3L9"/>
<dbReference type="InterPro" id="IPR012677">
    <property type="entry name" value="Nucleotide-bd_a/b_plait_sf"/>
</dbReference>
<reference evidence="4 5" key="2">
    <citation type="submission" date="2018-11" db="EMBL/GenBank/DDBJ databases">
        <authorList>
            <consortium name="Pathogen Informatics"/>
        </authorList>
    </citation>
    <scope>NUCLEOTIDE SEQUENCE [LARGE SCALE GENOMIC DNA]</scope>
    <source>
        <strain evidence="4 5">NST_G2</strain>
    </source>
</reference>
<dbReference type="InterPro" id="IPR034819">
    <property type="entry name" value="CPEB"/>
</dbReference>
<dbReference type="PANTHER" id="PTHR12566:SF12">
    <property type="entry name" value="TRANSLATIONAL REGULATOR ORB2"/>
    <property type="match status" value="1"/>
</dbReference>
<organism evidence="6">
    <name type="scientific">Schistocephalus solidus</name>
    <name type="common">Tapeworm</name>
    <dbReference type="NCBI Taxonomy" id="70667"/>
    <lineage>
        <taxon>Eukaryota</taxon>
        <taxon>Metazoa</taxon>
        <taxon>Spiralia</taxon>
        <taxon>Lophotrochozoa</taxon>
        <taxon>Platyhelminthes</taxon>
        <taxon>Cestoda</taxon>
        <taxon>Eucestoda</taxon>
        <taxon>Diphyllobothriidea</taxon>
        <taxon>Diphyllobothriidae</taxon>
        <taxon>Schistocephalus</taxon>
    </lineage>
</organism>
<dbReference type="CDD" id="cd12726">
    <property type="entry name" value="RRM2_CPEB2_like"/>
    <property type="match status" value="1"/>
</dbReference>
<feature type="region of interest" description="Disordered" evidence="2">
    <location>
        <begin position="342"/>
        <end position="368"/>
    </location>
</feature>
<evidence type="ECO:0000313" key="5">
    <source>
        <dbReference type="Proteomes" id="UP000275846"/>
    </source>
</evidence>
<dbReference type="EMBL" id="UYSU01036270">
    <property type="protein sequence ID" value="VDL97452.1"/>
    <property type="molecule type" value="Genomic_DNA"/>
</dbReference>
<feature type="region of interest" description="Disordered" evidence="2">
    <location>
        <begin position="153"/>
        <end position="176"/>
    </location>
</feature>
<dbReference type="SUPFAM" id="SSF54928">
    <property type="entry name" value="RNA-binding domain, RBD"/>
    <property type="match status" value="1"/>
</dbReference>
<dbReference type="SMART" id="SM00360">
    <property type="entry name" value="RRM"/>
    <property type="match status" value="2"/>
</dbReference>
<dbReference type="FunFam" id="3.30.70.330:FF:000008">
    <property type="entry name" value="Cytoplasmic polyadenylation element-binding 2 isoform X2"/>
    <property type="match status" value="1"/>
</dbReference>
<evidence type="ECO:0000313" key="4">
    <source>
        <dbReference type="EMBL" id="VDL97452.1"/>
    </source>
</evidence>
<name>A0A183T3L9_SCHSO</name>
<dbReference type="Gene3D" id="3.30.70.330">
    <property type="match status" value="2"/>
</dbReference>
<feature type="compositionally biased region" description="Polar residues" evidence="2">
    <location>
        <begin position="29"/>
        <end position="47"/>
    </location>
</feature>
<evidence type="ECO:0000256" key="2">
    <source>
        <dbReference type="SAM" id="MobiDB-lite"/>
    </source>
</evidence>
<feature type="compositionally biased region" description="Polar residues" evidence="2">
    <location>
        <begin position="8"/>
        <end position="20"/>
    </location>
</feature>
<dbReference type="PANTHER" id="PTHR12566">
    <property type="entry name" value="CYTOPLASMIC POLYADENYLATION ELEMENT BINDING PROTEIN CPEB"/>
    <property type="match status" value="1"/>
</dbReference>
<keyword evidence="1" id="KW-0694">RNA-binding</keyword>
<dbReference type="GO" id="GO:0003730">
    <property type="term" value="F:mRNA 3'-UTR binding"/>
    <property type="evidence" value="ECO:0007669"/>
    <property type="project" value="InterPro"/>
</dbReference>
<dbReference type="GO" id="GO:0045202">
    <property type="term" value="C:synapse"/>
    <property type="evidence" value="ECO:0007669"/>
    <property type="project" value="TreeGrafter"/>
</dbReference>
<dbReference type="Proteomes" id="UP000275846">
    <property type="component" value="Unassembled WGS sequence"/>
</dbReference>
<protein>
    <submittedName>
        <fullName evidence="6">RRM domain-containing protein</fullName>
    </submittedName>
</protein>